<comment type="caution">
    <text evidence="1">The sequence shown here is derived from an EMBL/GenBank/DDBJ whole genome shotgun (WGS) entry which is preliminary data.</text>
</comment>
<reference evidence="1 2" key="1">
    <citation type="submission" date="2018-03" db="EMBL/GenBank/DDBJ databases">
        <title>Genomic Encyclopedia of Archaeal and Bacterial Type Strains, Phase II (KMG-II): from individual species to whole genera.</title>
        <authorList>
            <person name="Goeker M."/>
        </authorList>
    </citation>
    <scope>NUCLEOTIDE SEQUENCE [LARGE SCALE GENOMIC DNA]</scope>
    <source>
        <strain evidence="1 2">DSM 100065</strain>
    </source>
</reference>
<name>A0A2T0ZXE3_9ACTN</name>
<organism evidence="1 2">
    <name type="scientific">Antricoccus suffuscus</name>
    <dbReference type="NCBI Taxonomy" id="1629062"/>
    <lineage>
        <taxon>Bacteria</taxon>
        <taxon>Bacillati</taxon>
        <taxon>Actinomycetota</taxon>
        <taxon>Actinomycetes</taxon>
        <taxon>Geodermatophilales</taxon>
        <taxon>Antricoccaceae</taxon>
        <taxon>Antricoccus</taxon>
    </lineage>
</organism>
<dbReference type="AlphaFoldDB" id="A0A2T0ZXE3"/>
<keyword evidence="2" id="KW-1185">Reference proteome</keyword>
<evidence type="ECO:0000313" key="1">
    <source>
        <dbReference type="EMBL" id="PRZ41003.1"/>
    </source>
</evidence>
<proteinExistence type="predicted"/>
<gene>
    <name evidence="1" type="ORF">CLV47_11236</name>
</gene>
<accession>A0A2T0ZXE3</accession>
<dbReference type="EMBL" id="PVUE01000012">
    <property type="protein sequence ID" value="PRZ41003.1"/>
    <property type="molecule type" value="Genomic_DNA"/>
</dbReference>
<sequence>MEAYVDRTGENDDPSGYRYRMTNARVLQIGIDPEVVDFSPWPGQDADKLRARIGAAKAELSRAGLDVTVCLLPDDADIAESVVTELFANRAYDVVEIGSGLRTSHEYTLIFERIVNTVAALQPGLPFAFNDSPETTLDAVHRGLTR</sequence>
<evidence type="ECO:0000313" key="2">
    <source>
        <dbReference type="Proteomes" id="UP000237752"/>
    </source>
</evidence>
<protein>
    <submittedName>
        <fullName evidence="1">Uncharacterized protein</fullName>
    </submittedName>
</protein>
<dbReference type="Proteomes" id="UP000237752">
    <property type="component" value="Unassembled WGS sequence"/>
</dbReference>